<protein>
    <recommendedName>
        <fullName evidence="5">KilA-N DNA-binding domain-containing protein</fullName>
    </recommendedName>
</protein>
<reference evidence="3" key="1">
    <citation type="submission" date="2022-10" db="EMBL/GenBank/DDBJ databases">
        <authorList>
            <person name="Aires J."/>
            <person name="Mesa V."/>
        </authorList>
    </citation>
    <scope>NUCLEOTIDE SEQUENCE</scope>
    <source>
        <strain evidence="3">Clostridium neonatale JD116</strain>
    </source>
</reference>
<feature type="domain" description="KilA-N DNA-binding" evidence="1">
    <location>
        <begin position="14"/>
        <end position="96"/>
    </location>
</feature>
<dbReference type="InterPro" id="IPR018873">
    <property type="entry name" value="KilA-N_DNA-bd_domain"/>
</dbReference>
<dbReference type="RefSeq" id="WP_317048910.1">
    <property type="nucleotide sequence ID" value="NZ_CAMRXC010000005.1"/>
</dbReference>
<proteinExistence type="predicted"/>
<feature type="domain" description="ORF6C" evidence="2">
    <location>
        <begin position="126"/>
        <end position="233"/>
    </location>
</feature>
<name>A0AAD1YDT7_9CLOT</name>
<accession>A0AAD1YDT7</accession>
<dbReference type="Pfam" id="PF10543">
    <property type="entry name" value="ORF6N"/>
    <property type="match status" value="1"/>
</dbReference>
<evidence type="ECO:0000313" key="3">
    <source>
        <dbReference type="EMBL" id="CAI3538148.1"/>
    </source>
</evidence>
<dbReference type="Pfam" id="PF10552">
    <property type="entry name" value="ORF6C"/>
    <property type="match status" value="1"/>
</dbReference>
<dbReference type="Proteomes" id="UP001189143">
    <property type="component" value="Unassembled WGS sequence"/>
</dbReference>
<dbReference type="EMBL" id="CAMTCP010000002">
    <property type="protein sequence ID" value="CAI3538148.1"/>
    <property type="molecule type" value="Genomic_DNA"/>
</dbReference>
<dbReference type="AlphaFoldDB" id="A0AAD1YDT7"/>
<evidence type="ECO:0000313" key="4">
    <source>
        <dbReference type="Proteomes" id="UP001189143"/>
    </source>
</evidence>
<evidence type="ECO:0000259" key="2">
    <source>
        <dbReference type="Pfam" id="PF10552"/>
    </source>
</evidence>
<dbReference type="InterPro" id="IPR018878">
    <property type="entry name" value="ORF6C_dom"/>
</dbReference>
<organism evidence="3 4">
    <name type="scientific">Clostridium neonatale</name>
    <dbReference type="NCBI Taxonomy" id="137838"/>
    <lineage>
        <taxon>Bacteria</taxon>
        <taxon>Bacillati</taxon>
        <taxon>Bacillota</taxon>
        <taxon>Clostridia</taxon>
        <taxon>Eubacteriales</taxon>
        <taxon>Clostridiaceae</taxon>
        <taxon>Clostridium</taxon>
    </lineage>
</organism>
<comment type="caution">
    <text evidence="3">The sequence shown here is derived from an EMBL/GenBank/DDBJ whole genome shotgun (WGS) entry which is preliminary data.</text>
</comment>
<gene>
    <name evidence="3" type="ORF">CNEO2_1010009</name>
</gene>
<evidence type="ECO:0008006" key="5">
    <source>
        <dbReference type="Google" id="ProtNLM"/>
    </source>
</evidence>
<evidence type="ECO:0000259" key="1">
    <source>
        <dbReference type="Pfam" id="PF10543"/>
    </source>
</evidence>
<sequence length="242" mass="28271">MNNQLVKINNNDLSVKEFNGQRVVTFKDIDMLHERVEGTAKRNFSDNKKHFIKNVDYYELSKSDVGTDFVLTYEFDKKAPKGILITESGYLMLVKSLQDDLAWKVQRELVNKYFRVKETIPKMSKELQAILMMDNKQQQMDARITKLENNSTIDYSQQEELRNLGTKKVVAILGGVDAPAYKELNKKVFSSFWRDYKRKLNVNSYKNTLVKDFEIGRQAIINWTPSKEIKFMIDGCNAQMRI</sequence>